<evidence type="ECO:0000313" key="5">
    <source>
        <dbReference type="Proteomes" id="UP001597545"/>
    </source>
</evidence>
<dbReference type="InterPro" id="IPR017853">
    <property type="entry name" value="GH"/>
</dbReference>
<evidence type="ECO:0000259" key="3">
    <source>
        <dbReference type="Pfam" id="PF18310"/>
    </source>
</evidence>
<proteinExistence type="predicted"/>
<name>A0ABW5KH11_9SPHI</name>
<feature type="domain" description="Apiosidase-like catalytic" evidence="1">
    <location>
        <begin position="136"/>
        <end position="401"/>
    </location>
</feature>
<reference evidence="5" key="1">
    <citation type="journal article" date="2019" name="Int. J. Syst. Evol. Microbiol.">
        <title>The Global Catalogue of Microorganisms (GCM) 10K type strain sequencing project: providing services to taxonomists for standard genome sequencing and annotation.</title>
        <authorList>
            <consortium name="The Broad Institute Genomics Platform"/>
            <consortium name="The Broad Institute Genome Sequencing Center for Infectious Disease"/>
            <person name="Wu L."/>
            <person name="Ma J."/>
        </authorList>
    </citation>
    <scope>NUCLEOTIDE SEQUENCE [LARGE SCALE GENOMIC DNA]</scope>
    <source>
        <strain evidence="5">KCTC 42662</strain>
    </source>
</reference>
<dbReference type="InterPro" id="IPR013783">
    <property type="entry name" value="Ig-like_fold"/>
</dbReference>
<dbReference type="PANTHER" id="PTHR37836:SF2">
    <property type="entry name" value="DUF4038 DOMAIN-CONTAINING PROTEIN"/>
    <property type="match status" value="1"/>
</dbReference>
<dbReference type="InterPro" id="IPR032260">
    <property type="entry name" value="DUF5060"/>
</dbReference>
<dbReference type="RefSeq" id="WP_380902546.1">
    <property type="nucleotide sequence ID" value="NZ_JBHUEG010000007.1"/>
</dbReference>
<feature type="domain" description="DUF5060" evidence="2">
    <location>
        <begin position="43"/>
        <end position="108"/>
    </location>
</feature>
<organism evidence="4 5">
    <name type="scientific">Sphingobacterium suaedae</name>
    <dbReference type="NCBI Taxonomy" id="1686402"/>
    <lineage>
        <taxon>Bacteria</taxon>
        <taxon>Pseudomonadati</taxon>
        <taxon>Bacteroidota</taxon>
        <taxon>Sphingobacteriia</taxon>
        <taxon>Sphingobacteriales</taxon>
        <taxon>Sphingobacteriaceae</taxon>
        <taxon>Sphingobacterium</taxon>
    </lineage>
</organism>
<dbReference type="Gene3D" id="3.20.20.80">
    <property type="entry name" value="Glycosidases"/>
    <property type="match status" value="1"/>
</dbReference>
<accession>A0ABW5KH11</accession>
<dbReference type="InterPro" id="IPR025277">
    <property type="entry name" value="Apiosidase-like_cat_dom"/>
</dbReference>
<sequence>MKKQPYLKFYDDPTKQMRMRIIGFLFAIMSLNLLFAARAQDKIEVWGRYEVTFETKTSNNPFNVEVEATFTNGDTSMTVQGFYDGDDVYRIRFMPIRTGRWSYVTKSKEKPLHNKRGSFYCTEATGQNRGMVHVANTYQFRYSNGTHYYPFGTTAYAWTHMSDDMENRTLASLKNAGFNKVRMCVFPKSYDLVKEIPPRYPFEIKRQSTNNKGNTNIEWDYSKFNPAFFQHLEKRIAQLDELGIEADLILFHPYDKGRWGFDALPRDVDTRYLKYIMARLSSYKNVWWSLANEWNYLKAKSVDDWMHIAQTVNANDPYNHLHSIHGATATYFDYWRPEFSHVSIQDETPVLSTGPAAMLRQIYGKPIICDEVGYEGNLKFRWGRYSPQTMTRLVLNGVMAGIYVTHGDTYLYTDARDTVFWAKGGKFRGTSWKNIAFIRQVVEACPNPLQMADISRDFETSTAGKGYYFVYPDDSSSERWSFNLPAKNATYEKLAPGTRFKVDIIDFESMTITPLPEVFETGPERDYRLYDKDLKSVRMPGKPLIALRVVEI</sequence>
<dbReference type="Proteomes" id="UP001597545">
    <property type="component" value="Unassembled WGS sequence"/>
</dbReference>
<dbReference type="EMBL" id="JBHULR010000003">
    <property type="protein sequence ID" value="MFD2547618.1"/>
    <property type="molecule type" value="Genomic_DNA"/>
</dbReference>
<feature type="domain" description="DUF5605" evidence="3">
    <location>
        <begin position="464"/>
        <end position="549"/>
    </location>
</feature>
<evidence type="ECO:0000259" key="2">
    <source>
        <dbReference type="Pfam" id="PF16586"/>
    </source>
</evidence>
<dbReference type="Pfam" id="PF16586">
    <property type="entry name" value="DUF5060"/>
    <property type="match status" value="1"/>
</dbReference>
<dbReference type="Gene3D" id="2.60.40.10">
    <property type="entry name" value="Immunoglobulins"/>
    <property type="match status" value="1"/>
</dbReference>
<dbReference type="SUPFAM" id="SSF51445">
    <property type="entry name" value="(Trans)glycosidases"/>
    <property type="match status" value="1"/>
</dbReference>
<protein>
    <submittedName>
        <fullName evidence="4">DUF5060 domain-containing protein</fullName>
    </submittedName>
</protein>
<evidence type="ECO:0000259" key="1">
    <source>
        <dbReference type="Pfam" id="PF13204"/>
    </source>
</evidence>
<evidence type="ECO:0000313" key="4">
    <source>
        <dbReference type="EMBL" id="MFD2547618.1"/>
    </source>
</evidence>
<gene>
    <name evidence="4" type="ORF">ACFSR5_08175</name>
</gene>
<dbReference type="PANTHER" id="PTHR37836">
    <property type="entry name" value="LMO1036 PROTEIN"/>
    <property type="match status" value="1"/>
</dbReference>
<dbReference type="Pfam" id="PF13204">
    <property type="entry name" value="Apiosidase"/>
    <property type="match status" value="1"/>
</dbReference>
<comment type="caution">
    <text evidence="4">The sequence shown here is derived from an EMBL/GenBank/DDBJ whole genome shotgun (WGS) entry which is preliminary data.</text>
</comment>
<dbReference type="Pfam" id="PF18310">
    <property type="entry name" value="DUF5605"/>
    <property type="match status" value="1"/>
</dbReference>
<keyword evidence="5" id="KW-1185">Reference proteome</keyword>
<dbReference type="Gene3D" id="2.60.40.3950">
    <property type="match status" value="1"/>
</dbReference>
<dbReference type="InterPro" id="IPR041239">
    <property type="entry name" value="DUF5605"/>
</dbReference>